<accession>A0A8S5S069</accession>
<sequence length="153" mass="18060">MIYNNMKSIKLTKKDIKQIAESCVKNILKEDFFQNNMNNQYDNDEEEFETDNEPYYDRQQYHNFILKTLENFTNETGDGQVFYDKKEDGYWIIPINSGIEIFVRLDVSTGKLIPFHVKTSQKDGNINPDDAMNLFKWGYEILNKINSFSVSNI</sequence>
<protein>
    <submittedName>
        <fullName evidence="1">Uncharacterized protein</fullName>
    </submittedName>
</protein>
<dbReference type="EMBL" id="BK032510">
    <property type="protein sequence ID" value="DAF44143.1"/>
    <property type="molecule type" value="Genomic_DNA"/>
</dbReference>
<proteinExistence type="predicted"/>
<evidence type="ECO:0000313" key="1">
    <source>
        <dbReference type="EMBL" id="DAF44143.1"/>
    </source>
</evidence>
<organism evidence="1">
    <name type="scientific">Myoviridae sp. ctNQV2</name>
    <dbReference type="NCBI Taxonomy" id="2827683"/>
    <lineage>
        <taxon>Viruses</taxon>
        <taxon>Duplodnaviria</taxon>
        <taxon>Heunggongvirae</taxon>
        <taxon>Uroviricota</taxon>
        <taxon>Caudoviricetes</taxon>
    </lineage>
</organism>
<name>A0A8S5S069_9CAUD</name>
<reference evidence="1" key="1">
    <citation type="journal article" date="2021" name="Proc. Natl. Acad. Sci. U.S.A.">
        <title>A Catalog of Tens of Thousands of Viruses from Human Metagenomes Reveals Hidden Associations with Chronic Diseases.</title>
        <authorList>
            <person name="Tisza M.J."/>
            <person name="Buck C.B."/>
        </authorList>
    </citation>
    <scope>NUCLEOTIDE SEQUENCE</scope>
    <source>
        <strain evidence="1">CtNQV2</strain>
    </source>
</reference>